<sequence>MSGMNDVSGLRHADGPHPVLSVVTPRRRH</sequence>
<dbReference type="Proteomes" id="UP000396788">
    <property type="component" value="Unassembled WGS sequence"/>
</dbReference>
<accession>A0A5E4RWZ1</accession>
<evidence type="ECO:0000313" key="3">
    <source>
        <dbReference type="Proteomes" id="UP000396788"/>
    </source>
</evidence>
<protein>
    <submittedName>
        <fullName evidence="2">Uncharacterized protein</fullName>
    </submittedName>
</protein>
<evidence type="ECO:0000256" key="1">
    <source>
        <dbReference type="SAM" id="MobiDB-lite"/>
    </source>
</evidence>
<organism evidence="2 3">
    <name type="scientific">Pandoraea cepalis</name>
    <dbReference type="NCBI Taxonomy" id="2508294"/>
    <lineage>
        <taxon>Bacteria</taxon>
        <taxon>Pseudomonadati</taxon>
        <taxon>Pseudomonadota</taxon>
        <taxon>Betaproteobacteria</taxon>
        <taxon>Burkholderiales</taxon>
        <taxon>Burkholderiaceae</taxon>
        <taxon>Pandoraea</taxon>
    </lineage>
</organism>
<reference evidence="2 3" key="1">
    <citation type="submission" date="2019-08" db="EMBL/GenBank/DDBJ databases">
        <authorList>
            <person name="Peeters C."/>
        </authorList>
    </citation>
    <scope>NUCLEOTIDE SEQUENCE [LARGE SCALE GENOMIC DNA]</scope>
    <source>
        <strain evidence="2 3">LMG 31107</strain>
    </source>
</reference>
<evidence type="ECO:0000313" key="2">
    <source>
        <dbReference type="EMBL" id="VVD67787.1"/>
    </source>
</evidence>
<feature type="region of interest" description="Disordered" evidence="1">
    <location>
        <begin position="1"/>
        <end position="29"/>
    </location>
</feature>
<gene>
    <name evidence="2" type="ORF">PCE31107_00452</name>
</gene>
<name>A0A5E4RWZ1_9BURK</name>
<proteinExistence type="predicted"/>
<dbReference type="EMBL" id="CABPRY010000001">
    <property type="protein sequence ID" value="VVD67787.1"/>
    <property type="molecule type" value="Genomic_DNA"/>
</dbReference>
<dbReference type="AlphaFoldDB" id="A0A5E4RWZ1"/>